<name>A0A6A6KT65_HEVBR</name>
<keyword evidence="4" id="KW-1185">Reference proteome</keyword>
<dbReference type="PANTHER" id="PTHR33974">
    <property type="entry name" value="VASCULAR-RELATED UNKNOWN PROTEIN 1-RELATED"/>
    <property type="match status" value="1"/>
</dbReference>
<proteinExistence type="predicted"/>
<dbReference type="GO" id="GO:0010089">
    <property type="term" value="P:xylem development"/>
    <property type="evidence" value="ECO:0007669"/>
    <property type="project" value="InterPro"/>
</dbReference>
<comment type="caution">
    <text evidence="3">The sequence shown here is derived from an EMBL/GenBank/DDBJ whole genome shotgun (WGS) entry which is preliminary data.</text>
</comment>
<dbReference type="AlphaFoldDB" id="A0A6A6KT65"/>
<evidence type="ECO:0000313" key="3">
    <source>
        <dbReference type="EMBL" id="KAF2292202.1"/>
    </source>
</evidence>
<keyword evidence="2" id="KW-0812">Transmembrane</keyword>
<evidence type="ECO:0000313" key="4">
    <source>
        <dbReference type="Proteomes" id="UP000467840"/>
    </source>
</evidence>
<evidence type="ECO:0000256" key="2">
    <source>
        <dbReference type="SAM" id="Phobius"/>
    </source>
</evidence>
<accession>A0A6A6KT65</accession>
<dbReference type="InterPro" id="IPR039280">
    <property type="entry name" value="VUP"/>
</dbReference>
<keyword evidence="2" id="KW-1133">Transmembrane helix</keyword>
<keyword evidence="2" id="KW-0472">Membrane</keyword>
<organism evidence="3 4">
    <name type="scientific">Hevea brasiliensis</name>
    <name type="common">Para rubber tree</name>
    <name type="synonym">Siphonia brasiliensis</name>
    <dbReference type="NCBI Taxonomy" id="3981"/>
    <lineage>
        <taxon>Eukaryota</taxon>
        <taxon>Viridiplantae</taxon>
        <taxon>Streptophyta</taxon>
        <taxon>Embryophyta</taxon>
        <taxon>Tracheophyta</taxon>
        <taxon>Spermatophyta</taxon>
        <taxon>Magnoliopsida</taxon>
        <taxon>eudicotyledons</taxon>
        <taxon>Gunneridae</taxon>
        <taxon>Pentapetalae</taxon>
        <taxon>rosids</taxon>
        <taxon>fabids</taxon>
        <taxon>Malpighiales</taxon>
        <taxon>Euphorbiaceae</taxon>
        <taxon>Crotonoideae</taxon>
        <taxon>Micrandreae</taxon>
        <taxon>Hevea</taxon>
    </lineage>
</organism>
<protein>
    <submittedName>
        <fullName evidence="3">Uncharacterized protein</fullName>
    </submittedName>
</protein>
<dbReference type="EMBL" id="JAAGAX010000014">
    <property type="protein sequence ID" value="KAF2292202.1"/>
    <property type="molecule type" value="Genomic_DNA"/>
</dbReference>
<dbReference type="PANTHER" id="PTHR33974:SF2">
    <property type="entry name" value="VASCULAR-RELATED UNKNOWN PROTEIN 1"/>
    <property type="match status" value="1"/>
</dbReference>
<dbReference type="Proteomes" id="UP000467840">
    <property type="component" value="Chromosome 13"/>
</dbReference>
<feature type="transmembrane region" description="Helical" evidence="2">
    <location>
        <begin position="21"/>
        <end position="38"/>
    </location>
</feature>
<gene>
    <name evidence="3" type="ORF">GH714_016180</name>
</gene>
<feature type="compositionally biased region" description="Basic residues" evidence="1">
    <location>
        <begin position="137"/>
        <end position="146"/>
    </location>
</feature>
<sequence>MLSNSKQKCDWGNLKPIRQRPIWAANFVLYLPILMATFKNLRNLMEGSMNNSSMNREVVANSDERTTADDQESSGWTAYFEDFSNQRKEDSYCSGFGSSSMVSDAASFPAWKSSSSHHNYNHVLASCSPSTPNKLTFKKAKTRRRSHHDESLEDTASSPVNSPKVSDFLPNDVNPRKTNDHFNSSVGKGGALEHYGGVVETDDERCEMSCSTGNKDCRDLKKKGLCLIPLSMLVNFLG</sequence>
<evidence type="ECO:0000256" key="1">
    <source>
        <dbReference type="SAM" id="MobiDB-lite"/>
    </source>
</evidence>
<feature type="region of interest" description="Disordered" evidence="1">
    <location>
        <begin position="137"/>
        <end position="175"/>
    </location>
</feature>
<reference evidence="3 4" key="1">
    <citation type="journal article" date="2020" name="Mol. Plant">
        <title>The Chromosome-Based Rubber Tree Genome Provides New Insights into Spurge Genome Evolution and Rubber Biosynthesis.</title>
        <authorList>
            <person name="Liu J."/>
            <person name="Shi C."/>
            <person name="Shi C.C."/>
            <person name="Li W."/>
            <person name="Zhang Q.J."/>
            <person name="Zhang Y."/>
            <person name="Li K."/>
            <person name="Lu H.F."/>
            <person name="Shi C."/>
            <person name="Zhu S.T."/>
            <person name="Xiao Z.Y."/>
            <person name="Nan H."/>
            <person name="Yue Y."/>
            <person name="Zhu X.G."/>
            <person name="Wu Y."/>
            <person name="Hong X.N."/>
            <person name="Fan G.Y."/>
            <person name="Tong Y."/>
            <person name="Zhang D."/>
            <person name="Mao C.L."/>
            <person name="Liu Y.L."/>
            <person name="Hao S.J."/>
            <person name="Liu W.Q."/>
            <person name="Lv M.Q."/>
            <person name="Zhang H.B."/>
            <person name="Liu Y."/>
            <person name="Hu-Tang G.R."/>
            <person name="Wang J.P."/>
            <person name="Wang J.H."/>
            <person name="Sun Y.H."/>
            <person name="Ni S.B."/>
            <person name="Chen W.B."/>
            <person name="Zhang X.C."/>
            <person name="Jiao Y.N."/>
            <person name="Eichler E.E."/>
            <person name="Li G.H."/>
            <person name="Liu X."/>
            <person name="Gao L.Z."/>
        </authorList>
    </citation>
    <scope>NUCLEOTIDE SEQUENCE [LARGE SCALE GENOMIC DNA]</scope>
    <source>
        <strain evidence="4">cv. GT1</strain>
        <tissue evidence="3">Leaf</tissue>
    </source>
</reference>
<feature type="compositionally biased region" description="Polar residues" evidence="1">
    <location>
        <begin position="154"/>
        <end position="164"/>
    </location>
</feature>